<comment type="caution">
    <text evidence="2">The sequence shown here is derived from an EMBL/GenBank/DDBJ whole genome shotgun (WGS) entry which is preliminary data.</text>
</comment>
<feature type="region of interest" description="Disordered" evidence="1">
    <location>
        <begin position="1"/>
        <end position="24"/>
    </location>
</feature>
<dbReference type="EMBL" id="JBHRSB010000019">
    <property type="protein sequence ID" value="MFC3003936.1"/>
    <property type="molecule type" value="Genomic_DNA"/>
</dbReference>
<evidence type="ECO:0000256" key="1">
    <source>
        <dbReference type="SAM" id="MobiDB-lite"/>
    </source>
</evidence>
<dbReference type="Proteomes" id="UP001595420">
    <property type="component" value="Unassembled WGS sequence"/>
</dbReference>
<name>A0ABV7C424_9PROT</name>
<dbReference type="RefSeq" id="WP_216840379.1">
    <property type="nucleotide sequence ID" value="NZ_JAFNJS010000019.1"/>
</dbReference>
<accession>A0ABV7C424</accession>
<protein>
    <submittedName>
        <fullName evidence="2">Uncharacterized protein</fullName>
    </submittedName>
</protein>
<feature type="compositionally biased region" description="Pro residues" evidence="1">
    <location>
        <begin position="1"/>
        <end position="10"/>
    </location>
</feature>
<evidence type="ECO:0000313" key="3">
    <source>
        <dbReference type="Proteomes" id="UP001595420"/>
    </source>
</evidence>
<reference evidence="3" key="1">
    <citation type="journal article" date="2019" name="Int. J. Syst. Evol. Microbiol.">
        <title>The Global Catalogue of Microorganisms (GCM) 10K type strain sequencing project: providing services to taxonomists for standard genome sequencing and annotation.</title>
        <authorList>
            <consortium name="The Broad Institute Genomics Platform"/>
            <consortium name="The Broad Institute Genome Sequencing Center for Infectious Disease"/>
            <person name="Wu L."/>
            <person name="Ma J."/>
        </authorList>
    </citation>
    <scope>NUCLEOTIDE SEQUENCE [LARGE SCALE GENOMIC DNA]</scope>
    <source>
        <strain evidence="3">CGMCC 1.16855</strain>
    </source>
</reference>
<keyword evidence="3" id="KW-1185">Reference proteome</keyword>
<evidence type="ECO:0000313" key="2">
    <source>
        <dbReference type="EMBL" id="MFC3003936.1"/>
    </source>
</evidence>
<organism evidence="2 3">
    <name type="scientific">Falsiroseomonas tokyonensis</name>
    <dbReference type="NCBI Taxonomy" id="430521"/>
    <lineage>
        <taxon>Bacteria</taxon>
        <taxon>Pseudomonadati</taxon>
        <taxon>Pseudomonadota</taxon>
        <taxon>Alphaproteobacteria</taxon>
        <taxon>Acetobacterales</taxon>
        <taxon>Roseomonadaceae</taxon>
        <taxon>Falsiroseomonas</taxon>
    </lineage>
</organism>
<sequence length="76" mass="8381">MTLPGAPRPPRSSLDRGGSSPAREDQLDAMRAAAWHRHGVASLAIHDITDPWLRQAVINEATRRWGRRRAGGHHGD</sequence>
<proteinExistence type="predicted"/>
<gene>
    <name evidence="2" type="ORF">ACFOD3_28860</name>
</gene>